<dbReference type="RefSeq" id="WP_301803040.1">
    <property type="nucleotide sequence ID" value="NZ_JAUJZH010000001.1"/>
</dbReference>
<sequence length="131" mass="13847">MRASDTLKGLAIVLAMAGAATAAATPLTYYNGIRETPITKFNKADMALMNKAVYGALDSGADGVKVSWENPDTSSSGSITPAKDPKGRASCRLAQIENRHKNLLGSGSYIFCKNTKSKTPPWELVAPWNGG</sequence>
<feature type="chain" id="PRO_5046509520" description="Surface antigen domain-containing protein" evidence="2">
    <location>
        <begin position="23"/>
        <end position="131"/>
    </location>
</feature>
<evidence type="ECO:0000313" key="3">
    <source>
        <dbReference type="EMBL" id="MDO1531065.1"/>
    </source>
</evidence>
<feature type="region of interest" description="Disordered" evidence="1">
    <location>
        <begin position="67"/>
        <end position="89"/>
    </location>
</feature>
<reference evidence="3" key="1">
    <citation type="submission" date="2023-06" db="EMBL/GenBank/DDBJ databases">
        <authorList>
            <person name="Jiang Y."/>
            <person name="Liu Q."/>
        </authorList>
    </citation>
    <scope>NUCLEOTIDE SEQUENCE</scope>
    <source>
        <strain evidence="3">CGMCC 1.12090</strain>
    </source>
</reference>
<gene>
    <name evidence="3" type="ORF">Q2T77_02095</name>
</gene>
<dbReference type="Proteomes" id="UP001169027">
    <property type="component" value="Unassembled WGS sequence"/>
</dbReference>
<name>A0ABT8RX57_9BURK</name>
<evidence type="ECO:0000256" key="1">
    <source>
        <dbReference type="SAM" id="MobiDB-lite"/>
    </source>
</evidence>
<organism evidence="3 4">
    <name type="scientific">Variovorax ginsengisoli</name>
    <dbReference type="NCBI Taxonomy" id="363844"/>
    <lineage>
        <taxon>Bacteria</taxon>
        <taxon>Pseudomonadati</taxon>
        <taxon>Pseudomonadota</taxon>
        <taxon>Betaproteobacteria</taxon>
        <taxon>Burkholderiales</taxon>
        <taxon>Comamonadaceae</taxon>
        <taxon>Variovorax</taxon>
    </lineage>
</organism>
<keyword evidence="2" id="KW-0732">Signal</keyword>
<evidence type="ECO:0008006" key="5">
    <source>
        <dbReference type="Google" id="ProtNLM"/>
    </source>
</evidence>
<accession>A0ABT8RX57</accession>
<feature type="compositionally biased region" description="Polar residues" evidence="1">
    <location>
        <begin position="70"/>
        <end position="79"/>
    </location>
</feature>
<evidence type="ECO:0000313" key="4">
    <source>
        <dbReference type="Proteomes" id="UP001169027"/>
    </source>
</evidence>
<evidence type="ECO:0000256" key="2">
    <source>
        <dbReference type="SAM" id="SignalP"/>
    </source>
</evidence>
<protein>
    <recommendedName>
        <fullName evidence="5">Surface antigen domain-containing protein</fullName>
    </recommendedName>
</protein>
<keyword evidence="4" id="KW-1185">Reference proteome</keyword>
<feature type="signal peptide" evidence="2">
    <location>
        <begin position="1"/>
        <end position="22"/>
    </location>
</feature>
<proteinExistence type="predicted"/>
<dbReference type="EMBL" id="JAUKVY010000001">
    <property type="protein sequence ID" value="MDO1531065.1"/>
    <property type="molecule type" value="Genomic_DNA"/>
</dbReference>
<comment type="caution">
    <text evidence="3">The sequence shown here is derived from an EMBL/GenBank/DDBJ whole genome shotgun (WGS) entry which is preliminary data.</text>
</comment>